<gene>
    <name evidence="2" type="ORF">FCL54_10380</name>
</gene>
<dbReference type="Gene3D" id="6.20.240.60">
    <property type="match status" value="1"/>
</dbReference>
<dbReference type="Pfam" id="PF07486">
    <property type="entry name" value="Hydrolase_2"/>
    <property type="match status" value="1"/>
</dbReference>
<feature type="domain" description="Cell wall hydrolase SleB" evidence="1">
    <location>
        <begin position="118"/>
        <end position="216"/>
    </location>
</feature>
<dbReference type="Gene3D" id="1.10.10.2520">
    <property type="entry name" value="Cell wall hydrolase SleB, domain 1"/>
    <property type="match status" value="1"/>
</dbReference>
<accession>A0A5R9F7D4</accession>
<name>A0A5R9F7D4_9BACL</name>
<evidence type="ECO:0000259" key="1">
    <source>
        <dbReference type="Pfam" id="PF07486"/>
    </source>
</evidence>
<evidence type="ECO:0000313" key="2">
    <source>
        <dbReference type="EMBL" id="TLS37538.1"/>
    </source>
</evidence>
<protein>
    <submittedName>
        <fullName evidence="2">Spore cortex-lytic enzyme</fullName>
    </submittedName>
</protein>
<dbReference type="OrthoDB" id="9785345at2"/>
<organism evidence="2 3">
    <name type="scientific">Exobacillus caeni</name>
    <dbReference type="NCBI Taxonomy" id="2574798"/>
    <lineage>
        <taxon>Bacteria</taxon>
        <taxon>Bacillati</taxon>
        <taxon>Bacillota</taxon>
        <taxon>Bacilli</taxon>
        <taxon>Bacillales</taxon>
        <taxon>Guptibacillaceae</taxon>
        <taxon>Exobacillus</taxon>
    </lineage>
</organism>
<dbReference type="InterPro" id="IPR011105">
    <property type="entry name" value="Cell_wall_hydrolase_SleB"/>
</dbReference>
<sequence>MKKALSKALLLFLSFIVMVSVFIYKNHNLAEANGPVVKVNKVDAEIKETQKIVNQLDFKEENDLNDYDTKEEVAIAQIIEPKKVELSAYQSWQQIIGTTYSVKEIEMLAKLVHGEARGESFEGKAAVAAVTLNRIQSQSFPDNLKDVIYQPRAYTAVADGQFNKKPTGEAYKAVYLALKGWDPTDGALFYYNPKTATSEWIRTRPTIKKIDKHVFAR</sequence>
<dbReference type="AlphaFoldDB" id="A0A5R9F7D4"/>
<dbReference type="RefSeq" id="WP_138126056.1">
    <property type="nucleotide sequence ID" value="NZ_SWLG01000006.1"/>
</dbReference>
<dbReference type="EMBL" id="SWLG01000006">
    <property type="protein sequence ID" value="TLS37538.1"/>
    <property type="molecule type" value="Genomic_DNA"/>
</dbReference>
<comment type="caution">
    <text evidence="2">The sequence shown here is derived from an EMBL/GenBank/DDBJ whole genome shotgun (WGS) entry which is preliminary data.</text>
</comment>
<dbReference type="GO" id="GO:0016787">
    <property type="term" value="F:hydrolase activity"/>
    <property type="evidence" value="ECO:0007669"/>
    <property type="project" value="InterPro"/>
</dbReference>
<proteinExistence type="predicted"/>
<dbReference type="InterPro" id="IPR042047">
    <property type="entry name" value="SleB_dom1"/>
</dbReference>
<reference evidence="2 3" key="1">
    <citation type="submission" date="2019-04" db="EMBL/GenBank/DDBJ databases">
        <title>Bacillus caeni sp. nov., a bacterium isolated from mangrove sediment.</title>
        <authorList>
            <person name="Huang H."/>
            <person name="Mo K."/>
            <person name="Hu Y."/>
        </authorList>
    </citation>
    <scope>NUCLEOTIDE SEQUENCE [LARGE SCALE GENOMIC DNA]</scope>
    <source>
        <strain evidence="2 3">HB172195</strain>
    </source>
</reference>
<dbReference type="Proteomes" id="UP000308230">
    <property type="component" value="Unassembled WGS sequence"/>
</dbReference>
<evidence type="ECO:0000313" key="3">
    <source>
        <dbReference type="Proteomes" id="UP000308230"/>
    </source>
</evidence>
<keyword evidence="3" id="KW-1185">Reference proteome</keyword>